<dbReference type="InterPro" id="IPR052754">
    <property type="entry name" value="NTPase_KAP_P-loop"/>
</dbReference>
<proteinExistence type="predicted"/>
<evidence type="ECO:0000259" key="1">
    <source>
        <dbReference type="Pfam" id="PF07693"/>
    </source>
</evidence>
<keyword evidence="3" id="KW-1185">Reference proteome</keyword>
<reference evidence="3" key="1">
    <citation type="submission" date="2020-01" db="EMBL/GenBank/DDBJ databases">
        <title>'Steroidobacter agaridevorans' sp. nov., agar-degrading bacteria isolated from rhizosphere soils.</title>
        <authorList>
            <person name="Ikenaga M."/>
            <person name="Kataoka M."/>
            <person name="Murouchi A."/>
            <person name="Katsuragi S."/>
            <person name="Sakai M."/>
        </authorList>
    </citation>
    <scope>NUCLEOTIDE SEQUENCE [LARGE SCALE GENOMIC DNA]</scope>
    <source>
        <strain evidence="3">YU21-B</strain>
    </source>
</reference>
<feature type="domain" description="KAP NTPase" evidence="1">
    <location>
        <begin position="17"/>
        <end position="381"/>
    </location>
</feature>
<dbReference type="PANTHER" id="PTHR22674:SF6">
    <property type="entry name" value="NTPASE KAP FAMILY P-LOOP DOMAIN-CONTAINING PROTEIN 1"/>
    <property type="match status" value="1"/>
</dbReference>
<evidence type="ECO:0000313" key="2">
    <source>
        <dbReference type="EMBL" id="GFE84673.1"/>
    </source>
</evidence>
<dbReference type="InterPro" id="IPR011646">
    <property type="entry name" value="KAP_P-loop"/>
</dbReference>
<gene>
    <name evidence="2" type="ORF">GCM10011487_66730</name>
</gene>
<dbReference type="NCBIfam" id="NF041923">
    <property type="entry name" value="QatA"/>
    <property type="match status" value="1"/>
</dbReference>
<protein>
    <submittedName>
        <fullName evidence="2">ATPase</fullName>
    </submittedName>
</protein>
<dbReference type="RefSeq" id="WP_161816254.1">
    <property type="nucleotide sequence ID" value="NZ_BLJN01000009.1"/>
</dbReference>
<dbReference type="InterPro" id="IPR027417">
    <property type="entry name" value="P-loop_NTPase"/>
</dbReference>
<dbReference type="InterPro" id="IPR049673">
    <property type="entry name" value="QatA"/>
</dbReference>
<dbReference type="PANTHER" id="PTHR22674">
    <property type="entry name" value="NTPASE, KAP FAMILY P-LOOP DOMAIN-CONTAINING 1"/>
    <property type="match status" value="1"/>
</dbReference>
<accession>A0A829YPD1</accession>
<dbReference type="Pfam" id="PF07693">
    <property type="entry name" value="KAP_NTPase"/>
    <property type="match status" value="1"/>
</dbReference>
<dbReference type="AlphaFoldDB" id="A0A829YPD1"/>
<name>A0A829YPD1_9GAMM</name>
<dbReference type="Gene3D" id="3.40.50.300">
    <property type="entry name" value="P-loop containing nucleotide triphosphate hydrolases"/>
    <property type="match status" value="1"/>
</dbReference>
<comment type="caution">
    <text evidence="2">The sequence shown here is derived from an EMBL/GenBank/DDBJ whole genome shotgun (WGS) entry which is preliminary data.</text>
</comment>
<evidence type="ECO:0000313" key="3">
    <source>
        <dbReference type="Proteomes" id="UP000445000"/>
    </source>
</evidence>
<dbReference type="Proteomes" id="UP000445000">
    <property type="component" value="Unassembled WGS sequence"/>
</dbReference>
<dbReference type="EMBL" id="BLJN01000009">
    <property type="protein sequence ID" value="GFE84673.1"/>
    <property type="molecule type" value="Genomic_DNA"/>
</dbReference>
<dbReference type="SUPFAM" id="SSF52540">
    <property type="entry name" value="P-loop containing nucleoside triphosphate hydrolases"/>
    <property type="match status" value="1"/>
</dbReference>
<organism evidence="2 3">
    <name type="scientific">Steroidobacter agaridevorans</name>
    <dbReference type="NCBI Taxonomy" id="2695856"/>
    <lineage>
        <taxon>Bacteria</taxon>
        <taxon>Pseudomonadati</taxon>
        <taxon>Pseudomonadota</taxon>
        <taxon>Gammaproteobacteria</taxon>
        <taxon>Steroidobacterales</taxon>
        <taxon>Steroidobacteraceae</taxon>
        <taxon>Steroidobacter</taxon>
    </lineage>
</organism>
<sequence length="642" mass="70678">MLLTDNETKVDLLNTESIAETITTLLRERPDSPVTVGIHGDWGAGKSSILEMIESRLVGEKDVLCLKFNGWRFQGFEDAKIALIEGIVTGLLEARPLTEKTAAVVKDVFKRIEWLKVARKAGGFALTAFAGIASLDEVQTIVEGLEVMASDPSKLVTKENLDKAIAGIKSVIKPAQSKNVPKEIEEFRKAFDKLLDAAGINQLVVLIDDLDRCLPDTTIETLEAIRLFVFAQRTAFVVAADETMIEYAVRKHFPDLPETTGPRDYARNYLEKLIQVPFRIPPLGETETRIYVTLLLAGTNFPADHAGYNKLIRAARERLKRPWSSAPLDAEAVTTALGQDAGRAKDALFLSDQIGPILASGARGNPRQIKRFLNTLLLRKRTADARGFGSDINLRALAKLMLAERYFPVQFSQIATVSVVHEKGRCDDLAALETLMRQEQSETEVEGKKPTASTEIKAGNLFAEWKQSDSMKAWARIQPPLGKLDLRPYLFATKDKKDYFGPATVLGHLYEIAERLMGVRFAVQGMDAELRQLAMPEAEKLFDAVKARVAGADDLDLQPPGIEGLVVLVRAHASLQGRLLDFLEVLPAPKLGPWVLKGWEGVIQGTENTARFQRLLDKWSKSGGEMLKAAASAAGKSRGGGR</sequence>